<feature type="transmembrane region" description="Helical" evidence="2">
    <location>
        <begin position="46"/>
        <end position="63"/>
    </location>
</feature>
<dbReference type="InterPro" id="IPR020846">
    <property type="entry name" value="MFS_dom"/>
</dbReference>
<evidence type="ECO:0000313" key="5">
    <source>
        <dbReference type="Proteomes" id="UP000014500"/>
    </source>
</evidence>
<proteinExistence type="predicted"/>
<feature type="domain" description="Major facilitator superfamily (MFS) profile" evidence="3">
    <location>
        <begin position="6"/>
        <end position="268"/>
    </location>
</feature>
<keyword evidence="5" id="KW-1185">Reference proteome</keyword>
<dbReference type="HOGENOM" id="CLU_1039452_0_0_1"/>
<dbReference type="PANTHER" id="PTHR11360:SF284">
    <property type="entry name" value="EG:103B4.3 PROTEIN-RELATED"/>
    <property type="match status" value="1"/>
</dbReference>
<comment type="subcellular location">
    <subcellularLocation>
        <location evidence="1">Membrane</location>
        <topology evidence="1">Multi-pass membrane protein</topology>
    </subcellularLocation>
</comment>
<evidence type="ECO:0000259" key="3">
    <source>
        <dbReference type="PROSITE" id="PS50850"/>
    </source>
</evidence>
<dbReference type="GO" id="GO:0008028">
    <property type="term" value="F:monocarboxylic acid transmembrane transporter activity"/>
    <property type="evidence" value="ECO:0007669"/>
    <property type="project" value="TreeGrafter"/>
</dbReference>
<evidence type="ECO:0000256" key="2">
    <source>
        <dbReference type="SAM" id="Phobius"/>
    </source>
</evidence>
<evidence type="ECO:0000313" key="4">
    <source>
        <dbReference type="EnsemblMetazoa" id="SMAR015351-PA"/>
    </source>
</evidence>
<dbReference type="AlphaFoldDB" id="T1JNC2"/>
<protein>
    <recommendedName>
        <fullName evidence="3">Major facilitator superfamily (MFS) profile domain-containing protein</fullName>
    </recommendedName>
</protein>
<feature type="transmembrane region" description="Helical" evidence="2">
    <location>
        <begin position="161"/>
        <end position="182"/>
    </location>
</feature>
<dbReference type="OMA" id="FWDSESS"/>
<sequence>MKFSWKINLIVAGFFISFLTDGIFYSFAVLFPGLLKDFKKGESDTAWVASLSRGFIQLIGLVVGPLTKQFGCTAVAIVGSLLASTALFLSAFATEILYLDFSYGILGGCAAGFCIHPAVIATTINFSKHRGLAVGLVTAGTGCGIFAFAPFMNVIVDAYNWQASLMICGGIILNVTILALFLRPFNPFRCCCKLVPGRDPSLQPVNPCRCCVKAKPSENITPEAAPEQQSFVERQLGEGQFGEVNLAKTLRRIGQFGEFPLAESQLGE</sequence>
<name>T1JNC2_STRMM</name>
<dbReference type="eggNOG" id="KOG2504">
    <property type="taxonomic scope" value="Eukaryota"/>
</dbReference>
<dbReference type="EnsemblMetazoa" id="SMAR015351-RA">
    <property type="protein sequence ID" value="SMAR015351-PA"/>
    <property type="gene ID" value="SMAR015351"/>
</dbReference>
<dbReference type="PhylomeDB" id="T1JNC2"/>
<dbReference type="Pfam" id="PF07690">
    <property type="entry name" value="MFS_1"/>
    <property type="match status" value="1"/>
</dbReference>
<organism evidence="4 5">
    <name type="scientific">Strigamia maritima</name>
    <name type="common">European centipede</name>
    <name type="synonym">Geophilus maritimus</name>
    <dbReference type="NCBI Taxonomy" id="126957"/>
    <lineage>
        <taxon>Eukaryota</taxon>
        <taxon>Metazoa</taxon>
        <taxon>Ecdysozoa</taxon>
        <taxon>Arthropoda</taxon>
        <taxon>Myriapoda</taxon>
        <taxon>Chilopoda</taxon>
        <taxon>Pleurostigmophora</taxon>
        <taxon>Geophilomorpha</taxon>
        <taxon>Linotaeniidae</taxon>
        <taxon>Strigamia</taxon>
    </lineage>
</organism>
<feature type="transmembrane region" description="Helical" evidence="2">
    <location>
        <begin position="7"/>
        <end position="34"/>
    </location>
</feature>
<dbReference type="Gene3D" id="1.20.1250.20">
    <property type="entry name" value="MFS general substrate transporter like domains"/>
    <property type="match status" value="1"/>
</dbReference>
<dbReference type="STRING" id="126957.T1JNC2"/>
<dbReference type="Proteomes" id="UP000014500">
    <property type="component" value="Unassembled WGS sequence"/>
</dbReference>
<reference evidence="5" key="1">
    <citation type="submission" date="2011-05" db="EMBL/GenBank/DDBJ databases">
        <authorList>
            <person name="Richards S.R."/>
            <person name="Qu J."/>
            <person name="Jiang H."/>
            <person name="Jhangiani S.N."/>
            <person name="Agravi P."/>
            <person name="Goodspeed R."/>
            <person name="Gross S."/>
            <person name="Mandapat C."/>
            <person name="Jackson L."/>
            <person name="Mathew T."/>
            <person name="Pu L."/>
            <person name="Thornton R."/>
            <person name="Saada N."/>
            <person name="Wilczek-Boney K.B."/>
            <person name="Lee S."/>
            <person name="Kovar C."/>
            <person name="Wu Y."/>
            <person name="Scherer S.E."/>
            <person name="Worley K.C."/>
            <person name="Muzny D.M."/>
            <person name="Gibbs R."/>
        </authorList>
    </citation>
    <scope>NUCLEOTIDE SEQUENCE</scope>
    <source>
        <strain evidence="5">Brora</strain>
    </source>
</reference>
<reference evidence="4" key="2">
    <citation type="submission" date="2015-02" db="UniProtKB">
        <authorList>
            <consortium name="EnsemblMetazoa"/>
        </authorList>
    </citation>
    <scope>IDENTIFICATION</scope>
</reference>
<keyword evidence="2" id="KW-0472">Membrane</keyword>
<dbReference type="InterPro" id="IPR036259">
    <property type="entry name" value="MFS_trans_sf"/>
</dbReference>
<dbReference type="InterPro" id="IPR050327">
    <property type="entry name" value="Proton-linked_MCT"/>
</dbReference>
<feature type="transmembrane region" description="Helical" evidence="2">
    <location>
        <begin position="101"/>
        <end position="120"/>
    </location>
</feature>
<dbReference type="InterPro" id="IPR011701">
    <property type="entry name" value="MFS"/>
</dbReference>
<accession>T1JNC2</accession>
<keyword evidence="2" id="KW-1133">Transmembrane helix</keyword>
<feature type="transmembrane region" description="Helical" evidence="2">
    <location>
        <begin position="70"/>
        <end position="89"/>
    </location>
</feature>
<dbReference type="PANTHER" id="PTHR11360">
    <property type="entry name" value="MONOCARBOXYLATE TRANSPORTER"/>
    <property type="match status" value="1"/>
</dbReference>
<keyword evidence="2" id="KW-0812">Transmembrane</keyword>
<dbReference type="GO" id="GO:0016020">
    <property type="term" value="C:membrane"/>
    <property type="evidence" value="ECO:0007669"/>
    <property type="project" value="UniProtKB-SubCell"/>
</dbReference>
<dbReference type="EMBL" id="JH431114">
    <property type="status" value="NOT_ANNOTATED_CDS"/>
    <property type="molecule type" value="Genomic_DNA"/>
</dbReference>
<dbReference type="PROSITE" id="PS50850">
    <property type="entry name" value="MFS"/>
    <property type="match status" value="1"/>
</dbReference>
<dbReference type="SUPFAM" id="SSF103473">
    <property type="entry name" value="MFS general substrate transporter"/>
    <property type="match status" value="1"/>
</dbReference>
<feature type="transmembrane region" description="Helical" evidence="2">
    <location>
        <begin position="132"/>
        <end position="155"/>
    </location>
</feature>
<evidence type="ECO:0000256" key="1">
    <source>
        <dbReference type="ARBA" id="ARBA00004141"/>
    </source>
</evidence>